<sequence length="442" mass="51565">MVDWQFLKAVLENTGCHLNFSNAIMALYNHPTARVHSSGYYSDPFCIYNGTRQGCPMSPLLFALCIEPLAQRVRLNPDITGINIGKDTFKIALFADDTLLTLTHPQTSLPNLFNEITNYAKLSGFRVNNSKSEAIAISLQHHHQKLLEMNFEFKWRKDTMKYLGINLTPKHKELYNKNYPPMIQNLISLINSWEKQHISWLGRLHTLKMMIVPKILYLFRTLPIPINVTDLEKLQKRMLTFLWNNKPHRINKRVIMRSTLQGGLNFPNLLNYWKAAQLAQMVKMHCSPTAVRWVALETQLLAPQSPRSILWITQNHRSQITLTNPILRHTMRLWDKLLVKHKPWISSDPSPFTPIVNNPEFPPGTDSQAFQWWTTNQYTDIGSLTPLGNLLTWDDLKQKKAIPNREFFRYAQIKHFIQSKPGRSNRQKTTFERLSYHPHHKQ</sequence>
<dbReference type="InterPro" id="IPR043502">
    <property type="entry name" value="DNA/RNA_pol_sf"/>
</dbReference>
<protein>
    <recommendedName>
        <fullName evidence="2">Reverse transcriptase domain-containing protein</fullName>
    </recommendedName>
</protein>
<accession>A0A803KCZ5</accession>
<evidence type="ECO:0000259" key="2">
    <source>
        <dbReference type="PROSITE" id="PS50878"/>
    </source>
</evidence>
<dbReference type="Pfam" id="PF00078">
    <property type="entry name" value="RVT_1"/>
    <property type="match status" value="1"/>
</dbReference>
<dbReference type="SUPFAM" id="SSF56672">
    <property type="entry name" value="DNA/RNA polymerases"/>
    <property type="match status" value="1"/>
</dbReference>
<dbReference type="PROSITE" id="PS50878">
    <property type="entry name" value="RT_POL"/>
    <property type="match status" value="1"/>
</dbReference>
<dbReference type="PANTHER" id="PTHR31635">
    <property type="entry name" value="REVERSE TRANSCRIPTASE DOMAIN-CONTAINING PROTEIN-RELATED"/>
    <property type="match status" value="1"/>
</dbReference>
<feature type="region of interest" description="Disordered" evidence="1">
    <location>
        <begin position="419"/>
        <end position="442"/>
    </location>
</feature>
<reference evidence="3" key="2">
    <citation type="submission" date="2021-03" db="UniProtKB">
        <authorList>
            <consortium name="Ensembl"/>
        </authorList>
    </citation>
    <scope>IDENTIFICATION</scope>
</reference>
<evidence type="ECO:0000256" key="1">
    <source>
        <dbReference type="SAM" id="MobiDB-lite"/>
    </source>
</evidence>
<reference evidence="3" key="1">
    <citation type="journal article" date="2010" name="Science">
        <title>The genome of the Western clawed frog Xenopus tropicalis.</title>
        <authorList>
            <person name="Hellsten U."/>
            <person name="Harland R.M."/>
            <person name="Gilchrist M.J."/>
            <person name="Hendrix D."/>
            <person name="Jurka J."/>
            <person name="Kapitonov V."/>
            <person name="Ovcharenko I."/>
            <person name="Putnam N.H."/>
            <person name="Shu S."/>
            <person name="Taher L."/>
            <person name="Blitz I.L."/>
            <person name="Blumberg B."/>
            <person name="Dichmann D.S."/>
            <person name="Dubchak I."/>
            <person name="Amaya E."/>
            <person name="Detter J.C."/>
            <person name="Fletcher R."/>
            <person name="Gerhard D.S."/>
            <person name="Goodstein D."/>
            <person name="Graves T."/>
            <person name="Grigoriev I.V."/>
            <person name="Grimwood J."/>
            <person name="Kawashima T."/>
            <person name="Lindquist E."/>
            <person name="Lucas S.M."/>
            <person name="Mead P.E."/>
            <person name="Mitros T."/>
            <person name="Ogino H."/>
            <person name="Ohta Y."/>
            <person name="Poliakov A.V."/>
            <person name="Pollet N."/>
            <person name="Robert J."/>
            <person name="Salamov A."/>
            <person name="Sater A.K."/>
            <person name="Schmutz J."/>
            <person name="Terry A."/>
            <person name="Vize P.D."/>
            <person name="Warren W.C."/>
            <person name="Wells D."/>
            <person name="Wills A."/>
            <person name="Wilson R.K."/>
            <person name="Zimmerman L.B."/>
            <person name="Zorn A.M."/>
            <person name="Grainger R."/>
            <person name="Grammer T."/>
            <person name="Khokha M.K."/>
            <person name="Richardson P.M."/>
            <person name="Rokhsar D.S."/>
        </authorList>
    </citation>
    <scope>NUCLEOTIDE SEQUENCE [LARGE SCALE GENOMIC DNA]</scope>
    <source>
        <strain evidence="3">Nigerian</strain>
    </source>
</reference>
<feature type="domain" description="Reverse transcriptase" evidence="2">
    <location>
        <begin position="1"/>
        <end position="167"/>
    </location>
</feature>
<dbReference type="InParanoid" id="A0A803KCZ5"/>
<dbReference type="InterPro" id="IPR000477">
    <property type="entry name" value="RT_dom"/>
</dbReference>
<evidence type="ECO:0000313" key="3">
    <source>
        <dbReference type="Ensembl" id="ENSXETP00000118296"/>
    </source>
</evidence>
<name>A0A803KCZ5_XENTR</name>
<dbReference type="PANTHER" id="PTHR31635:SF196">
    <property type="entry name" value="REVERSE TRANSCRIPTASE DOMAIN-CONTAINING PROTEIN-RELATED"/>
    <property type="match status" value="1"/>
</dbReference>
<organism evidence="3">
    <name type="scientific">Xenopus tropicalis</name>
    <name type="common">Western clawed frog</name>
    <name type="synonym">Silurana tropicalis</name>
    <dbReference type="NCBI Taxonomy" id="8364"/>
    <lineage>
        <taxon>Eukaryota</taxon>
        <taxon>Metazoa</taxon>
        <taxon>Chordata</taxon>
        <taxon>Craniata</taxon>
        <taxon>Vertebrata</taxon>
        <taxon>Euteleostomi</taxon>
        <taxon>Amphibia</taxon>
        <taxon>Batrachia</taxon>
        <taxon>Anura</taxon>
        <taxon>Pipoidea</taxon>
        <taxon>Pipidae</taxon>
        <taxon>Xenopodinae</taxon>
        <taxon>Xenopus</taxon>
        <taxon>Silurana</taxon>
    </lineage>
</organism>
<dbReference type="AlphaFoldDB" id="A0A803KCZ5"/>
<dbReference type="Ensembl" id="ENSXETT00000118741">
    <property type="protein sequence ID" value="ENSXETP00000118296"/>
    <property type="gene ID" value="ENSXETG00000047596"/>
</dbReference>
<dbReference type="GeneTree" id="ENSGT00940000165023"/>
<proteinExistence type="predicted"/>